<feature type="active site" evidence="2">
    <location>
        <position position="356"/>
    </location>
</feature>
<dbReference type="InterPro" id="IPR013564">
    <property type="entry name" value="MurT_C"/>
</dbReference>
<dbReference type="GO" id="GO:0140282">
    <property type="term" value="F:carbon-nitrogen ligase activity on lipid II"/>
    <property type="evidence" value="ECO:0007669"/>
    <property type="project" value="UniProtKB-UniRule"/>
</dbReference>
<keyword evidence="2" id="KW-0479">Metal-binding</keyword>
<dbReference type="GO" id="GO:0016881">
    <property type="term" value="F:acid-amino acid ligase activity"/>
    <property type="evidence" value="ECO:0007669"/>
    <property type="project" value="InterPro"/>
</dbReference>
<accession>A0A0R1GS21</accession>
<dbReference type="RefSeq" id="WP_020090412.1">
    <property type="nucleotide sequence ID" value="NZ_AZCZ01000060.1"/>
</dbReference>
<feature type="binding site" evidence="2">
    <location>
        <position position="206"/>
    </location>
    <ligand>
        <name>Zn(2+)</name>
        <dbReference type="ChEBI" id="CHEBI:29105"/>
    </ligand>
</feature>
<dbReference type="UniPathway" id="UPA00219"/>
<dbReference type="GO" id="GO:0071555">
    <property type="term" value="P:cell wall organization"/>
    <property type="evidence" value="ECO:0007669"/>
    <property type="project" value="UniProtKB-KW"/>
</dbReference>
<keyword evidence="2" id="KW-0961">Cell wall biogenesis/degradation</keyword>
<proteinExistence type="inferred from homology"/>
<dbReference type="GO" id="GO:0009252">
    <property type="term" value="P:peptidoglycan biosynthetic process"/>
    <property type="evidence" value="ECO:0007669"/>
    <property type="project" value="UniProtKB-UniRule"/>
</dbReference>
<evidence type="ECO:0000313" key="5">
    <source>
        <dbReference type="EMBL" id="KRK33687.1"/>
    </source>
</evidence>
<dbReference type="GO" id="GO:0005524">
    <property type="term" value="F:ATP binding"/>
    <property type="evidence" value="ECO:0007669"/>
    <property type="project" value="UniProtKB-UniRule"/>
</dbReference>
<reference evidence="5 6" key="1">
    <citation type="journal article" date="2015" name="Genome Announc.">
        <title>Expanding the biotechnology potential of lactobacilli through comparative genomics of 213 strains and associated genera.</title>
        <authorList>
            <person name="Sun Z."/>
            <person name="Harris H.M."/>
            <person name="McCann A."/>
            <person name="Guo C."/>
            <person name="Argimon S."/>
            <person name="Zhang W."/>
            <person name="Yang X."/>
            <person name="Jeffery I.B."/>
            <person name="Cooney J.C."/>
            <person name="Kagawa T.F."/>
            <person name="Liu W."/>
            <person name="Song Y."/>
            <person name="Salvetti E."/>
            <person name="Wrobel A."/>
            <person name="Rasinkangas P."/>
            <person name="Parkhill J."/>
            <person name="Rea M.C."/>
            <person name="O'Sullivan O."/>
            <person name="Ritari J."/>
            <person name="Douillard F.P."/>
            <person name="Paul Ross R."/>
            <person name="Yang R."/>
            <person name="Briner A.E."/>
            <person name="Felis G.E."/>
            <person name="de Vos W.M."/>
            <person name="Barrangou R."/>
            <person name="Klaenhammer T.R."/>
            <person name="Caufield P.W."/>
            <person name="Cui Y."/>
            <person name="Zhang H."/>
            <person name="O'Toole P.W."/>
        </authorList>
    </citation>
    <scope>NUCLEOTIDE SEQUENCE [LARGE SCALE GENOMIC DNA]</scope>
    <source>
        <strain evidence="5 6">ATCC 53295</strain>
    </source>
</reference>
<comment type="catalytic activity">
    <reaction evidence="2">
        <text>beta-D-GlcNAc-(1-&gt;4)-Mur2Ac(oyl-L-Ala-gamma-D-Glu-L-Lys-D-Ala-D-Ala)-di-trans,octa-cis-undecaprenyl diphosphate + ATP = beta-D-GlcNAc-(1-&gt;4)-Mur2Ac(oyl-L-Ala-gamma-D-O-P-Glu-L-Lys-D-Ala-D-Ala)-di-trans,octa-cis-undecaprenyl diphosphate + ADP</text>
        <dbReference type="Rhea" id="RHEA:59488"/>
        <dbReference type="ChEBI" id="CHEBI:30616"/>
        <dbReference type="ChEBI" id="CHEBI:60033"/>
        <dbReference type="ChEBI" id="CHEBI:143132"/>
        <dbReference type="ChEBI" id="CHEBI:456216"/>
    </reaction>
</comment>
<dbReference type="Pfam" id="PF08245">
    <property type="entry name" value="Mur_ligase_M"/>
    <property type="match status" value="1"/>
</dbReference>
<dbReference type="GO" id="GO:0008360">
    <property type="term" value="P:regulation of cell shape"/>
    <property type="evidence" value="ECO:0007669"/>
    <property type="project" value="UniProtKB-KW"/>
</dbReference>
<dbReference type="eggNOG" id="COG0771">
    <property type="taxonomic scope" value="Bacteria"/>
</dbReference>
<feature type="domain" description="Mur ligase central" evidence="3">
    <location>
        <begin position="54"/>
        <end position="281"/>
    </location>
</feature>
<dbReference type="OrthoDB" id="9803907at2"/>
<comment type="subunit">
    <text evidence="2">Forms a heterodimer with GatD.</text>
</comment>
<keyword evidence="2" id="KW-0133">Cell shape</keyword>
<gene>
    <name evidence="2" type="primary">murT</name>
    <name evidence="5" type="ORF">FD07_GL002016</name>
</gene>
<dbReference type="PANTHER" id="PTHR23135">
    <property type="entry name" value="MUR LIGASE FAMILY MEMBER"/>
    <property type="match status" value="1"/>
</dbReference>
<evidence type="ECO:0000256" key="2">
    <source>
        <dbReference type="HAMAP-Rule" id="MF_02214"/>
    </source>
</evidence>
<evidence type="ECO:0000313" key="6">
    <source>
        <dbReference type="Proteomes" id="UP000051176"/>
    </source>
</evidence>
<feature type="binding site" evidence="2">
    <location>
        <position position="231"/>
    </location>
    <ligand>
        <name>Zn(2+)</name>
        <dbReference type="ChEBI" id="CHEBI:29105"/>
    </ligand>
</feature>
<evidence type="ECO:0000259" key="4">
    <source>
        <dbReference type="Pfam" id="PF08353"/>
    </source>
</evidence>
<dbReference type="EMBL" id="AZCZ01000060">
    <property type="protein sequence ID" value="KRK33687.1"/>
    <property type="molecule type" value="Genomic_DNA"/>
</dbReference>
<keyword evidence="2" id="KW-0547">Nucleotide-binding</keyword>
<dbReference type="HAMAP" id="MF_02214">
    <property type="entry name" value="Lipid_II_synth_MurT"/>
    <property type="match status" value="1"/>
</dbReference>
<keyword evidence="2" id="KW-0067">ATP-binding</keyword>
<dbReference type="Proteomes" id="UP000051176">
    <property type="component" value="Unassembled WGS sequence"/>
</dbReference>
<keyword evidence="2" id="KW-0436">Ligase</keyword>
<comment type="function">
    <text evidence="2">The lipid II isoglutaminyl synthase complex catalyzes the formation of alpha-D-isoglutamine in the cell wall lipid II stem peptide. The MurT subunit catalyzes the ATP-dependent amidation of D-glutamate residue of lipid II, converting it to an isoglutamine residue.</text>
</comment>
<dbReference type="PANTHER" id="PTHR23135:SF7">
    <property type="entry name" value="LIPID II ISOGLUTAMINYL SYNTHASE (GLUTAMINE-HYDROLYZING) SUBUNIT MURT"/>
    <property type="match status" value="1"/>
</dbReference>
<evidence type="ECO:0000256" key="1">
    <source>
        <dbReference type="ARBA" id="ARBA00004752"/>
    </source>
</evidence>
<dbReference type="InterPro" id="IPR036565">
    <property type="entry name" value="Mur-like_cat_sf"/>
</dbReference>
<comment type="catalytic activity">
    <reaction evidence="2">
        <text>beta-D-GlcNAc-(1-&gt;4)-Mur2Ac(oyl-L-Ala-gamma-D-Glu-L-Lys-D-Ala-D-Ala)-di-trans,octa-cis-undecaprenyl diphosphate + L-glutamine + ATP + H2O = beta-D-GlcNAc-(1-&gt;4)-Mur2Ac(oyl-L-Ala-D-isoglutaminyl-L-Lys-D-Ala-D-Ala)-di-trans,octa-cis-undecaprenyl diphosphate + L-glutamate + ADP + phosphate + H(+)</text>
        <dbReference type="Rhea" id="RHEA:57928"/>
        <dbReference type="ChEBI" id="CHEBI:15377"/>
        <dbReference type="ChEBI" id="CHEBI:15378"/>
        <dbReference type="ChEBI" id="CHEBI:29985"/>
        <dbReference type="ChEBI" id="CHEBI:30616"/>
        <dbReference type="ChEBI" id="CHEBI:43474"/>
        <dbReference type="ChEBI" id="CHEBI:58359"/>
        <dbReference type="ChEBI" id="CHEBI:60033"/>
        <dbReference type="ChEBI" id="CHEBI:62233"/>
        <dbReference type="ChEBI" id="CHEBI:456216"/>
        <dbReference type="EC" id="6.3.5.13"/>
    </reaction>
</comment>
<comment type="similarity">
    <text evidence="2">Belongs to the MurCDEF family. MurT subfamily.</text>
</comment>
<keyword evidence="2" id="KW-0573">Peptidoglycan synthesis</keyword>
<evidence type="ECO:0000259" key="3">
    <source>
        <dbReference type="Pfam" id="PF08245"/>
    </source>
</evidence>
<protein>
    <recommendedName>
        <fullName evidence="2">Lipid II isoglutaminyl synthase (glutamine-hydrolyzing) subunit MurT</fullName>
        <ecNumber evidence="2">6.3.5.13</ecNumber>
    </recommendedName>
</protein>
<dbReference type="InterPro" id="IPR043703">
    <property type="entry name" value="Lipid_II_synth_MurT"/>
</dbReference>
<feature type="binding site" evidence="2">
    <location>
        <position position="209"/>
    </location>
    <ligand>
        <name>Zn(2+)</name>
        <dbReference type="ChEBI" id="CHEBI:29105"/>
    </ligand>
</feature>
<comment type="pathway">
    <text evidence="1 2">Cell wall biogenesis; peptidoglycan biosynthesis.</text>
</comment>
<comment type="catalytic activity">
    <reaction evidence="2">
        <text>beta-D-GlcNAc-(1-&gt;4)-Mur2Ac(oyl-L-Ala-gamma-D-O-P-Glu-L-Lys-D-Ala-D-Ala)-di-trans,octa-cis-undecaprenyl diphosphate + NH4(+) = beta-D-GlcNAc-(1-&gt;4)-Mur2Ac(oyl-L-Ala-D-isoglutaminyl-L-Lys-D-Ala-D-Ala)-di-trans,octa-cis-undecaprenyl diphosphate + phosphate + H(+)</text>
        <dbReference type="Rhea" id="RHEA:57932"/>
        <dbReference type="ChEBI" id="CHEBI:15378"/>
        <dbReference type="ChEBI" id="CHEBI:28938"/>
        <dbReference type="ChEBI" id="CHEBI:43474"/>
        <dbReference type="ChEBI" id="CHEBI:62233"/>
        <dbReference type="ChEBI" id="CHEBI:143132"/>
    </reaction>
</comment>
<dbReference type="Gene3D" id="3.40.1190.10">
    <property type="entry name" value="Mur-like, catalytic domain"/>
    <property type="match status" value="1"/>
</dbReference>
<dbReference type="AlphaFoldDB" id="A0A0R1GS21"/>
<keyword evidence="6" id="KW-1185">Reference proteome</keyword>
<feature type="domain" description="Lipid II isoglutaminyl synthase (glutamine-hydrolyzing) subunit MurT C-terminal" evidence="4">
    <location>
        <begin position="320"/>
        <end position="430"/>
    </location>
</feature>
<dbReference type="InterPro" id="IPR013221">
    <property type="entry name" value="Mur_ligase_cen"/>
</dbReference>
<dbReference type="PATRIC" id="fig|1267003.4.peg.2124"/>
<sequence>MSLRSGFATFAGKSSYWFLHTFLHGGSSLPGKITLKLDPNILRTLGAKYDVIVITGTNGKTLTTALTVSVLNQKYPAILTNPTGSNMEQGIVTTFLNAKHPKTGRPLAVLEVDEANVIKVTQYIEPKAFVFTNIFRDQMDRYGEIYTTYQKILDGVALAPNATIIANGDSPIFHSKELPNPIEYYGFDDQPDQDMKAKPNTDGVLCPVCEHILHYHSLTYSNQGKYFCPNCGFERPELTYRLTKLGEQTPTSSEFEVDGHAFKIGVGGTYNIYNALAAYAVGRFMGVAPAQIARAFNGNQQVFGRQEVIDVDGKQVTIILVKNPVGLDQVLHMIGTDKEKFSLVGLLNANYADGIDTSWIWDGDFEQLTQRDIPAVITGGERYKDITFRLKVAGIPDDKHIVEPDLEKVVDEIKQVPTERVYVLATYTAMLQMRKILATKGYIKEGLGV</sequence>
<dbReference type="EC" id="6.3.5.13" evidence="2"/>
<comment type="caution">
    <text evidence="5">The sequence shown here is derived from an EMBL/GenBank/DDBJ whole genome shotgun (WGS) entry which is preliminary data.</text>
</comment>
<dbReference type="SUPFAM" id="SSF53623">
    <property type="entry name" value="MurD-like peptide ligases, catalytic domain"/>
    <property type="match status" value="1"/>
</dbReference>
<keyword evidence="2" id="KW-0862">Zinc</keyword>
<dbReference type="GO" id="GO:0008270">
    <property type="term" value="F:zinc ion binding"/>
    <property type="evidence" value="ECO:0007669"/>
    <property type="project" value="UniProtKB-UniRule"/>
</dbReference>
<dbReference type="STRING" id="357278.IV61_GL001803"/>
<dbReference type="Pfam" id="PF08353">
    <property type="entry name" value="MurT_C"/>
    <property type="match status" value="1"/>
</dbReference>
<feature type="binding site" evidence="2">
    <location>
        <position position="228"/>
    </location>
    <ligand>
        <name>Zn(2+)</name>
        <dbReference type="ChEBI" id="CHEBI:29105"/>
    </ligand>
</feature>
<organism evidence="5 6">
    <name type="scientific">Levilactobacillus parabrevis ATCC 53295</name>
    <dbReference type="NCBI Taxonomy" id="1267003"/>
    <lineage>
        <taxon>Bacteria</taxon>
        <taxon>Bacillati</taxon>
        <taxon>Bacillota</taxon>
        <taxon>Bacilli</taxon>
        <taxon>Lactobacillales</taxon>
        <taxon>Lactobacillaceae</taxon>
        <taxon>Levilactobacillus</taxon>
    </lineage>
</organism>
<name>A0A0R1GS21_9LACO</name>